<dbReference type="InterPro" id="IPR049673">
    <property type="entry name" value="QatA"/>
</dbReference>
<accession>B0TD49</accession>
<dbReference type="InterPro" id="IPR011646">
    <property type="entry name" value="KAP_P-loop"/>
</dbReference>
<dbReference type="InterPro" id="IPR027417">
    <property type="entry name" value="P-loop_NTPase"/>
</dbReference>
<evidence type="ECO:0000313" key="3">
    <source>
        <dbReference type="Proteomes" id="UP000008550"/>
    </source>
</evidence>
<dbReference type="Pfam" id="PF07693">
    <property type="entry name" value="KAP_NTPase"/>
    <property type="match status" value="1"/>
</dbReference>
<dbReference type="OrthoDB" id="88903at2"/>
<dbReference type="AlphaFoldDB" id="B0TD49"/>
<dbReference type="Proteomes" id="UP000008550">
    <property type="component" value="Chromosome"/>
</dbReference>
<reference evidence="2 3" key="1">
    <citation type="journal article" date="2008" name="J. Bacteriol.">
        <title>The genome of Heliobacterium modesticaldum, a phototrophic representative of the Firmicutes containing the simplest photosynthetic apparatus.</title>
        <authorList>
            <person name="Sattley W.M."/>
            <person name="Madigan M.T."/>
            <person name="Swingley W.D."/>
            <person name="Cheung P.C."/>
            <person name="Clocksin K.M."/>
            <person name="Conrad A.L."/>
            <person name="Dejesa L.C."/>
            <person name="Honchak B.M."/>
            <person name="Jung D.O."/>
            <person name="Karbach L.E."/>
            <person name="Kurdoglu A."/>
            <person name="Lahiri S."/>
            <person name="Mastrian S.D."/>
            <person name="Page L.E."/>
            <person name="Taylor H.L."/>
            <person name="Wang Z.T."/>
            <person name="Raymond J."/>
            <person name="Chen M."/>
            <person name="Blankenship R.E."/>
            <person name="Touchman J.W."/>
        </authorList>
    </citation>
    <scope>NUCLEOTIDE SEQUENCE [LARGE SCALE GENOMIC DNA]</scope>
    <source>
        <strain evidence="3">ATCC 51547 / Ice1</strain>
    </source>
</reference>
<protein>
    <submittedName>
        <fullName evidence="2">Kap p-loop</fullName>
    </submittedName>
</protein>
<proteinExistence type="predicted"/>
<evidence type="ECO:0000313" key="2">
    <source>
        <dbReference type="EMBL" id="ABZ82747.1"/>
    </source>
</evidence>
<keyword evidence="3" id="KW-1185">Reference proteome</keyword>
<dbReference type="PANTHER" id="PTHR22674:SF6">
    <property type="entry name" value="NTPASE KAP FAMILY P-LOOP DOMAIN-CONTAINING PROTEIN 1"/>
    <property type="match status" value="1"/>
</dbReference>
<feature type="domain" description="KAP NTPase" evidence="1">
    <location>
        <begin position="16"/>
        <end position="380"/>
    </location>
</feature>
<dbReference type="STRING" id="498761.HM1_0128"/>
<dbReference type="RefSeq" id="WP_012281296.1">
    <property type="nucleotide sequence ID" value="NC_010337.2"/>
</dbReference>
<evidence type="ECO:0000259" key="1">
    <source>
        <dbReference type="Pfam" id="PF07693"/>
    </source>
</evidence>
<sequence length="639" mass="71670">MILSDNETCIDMINSKPIAKSIVKLIVDNKDEPITIGVHGDWGAGKSSVLEMIKEELASQESIACIKFNGWKYQGFEDAKIALMESVVTTLIEERSLKEKAKDIIEKIKKNIDWLKVAKGAGSIAVTALTGVPPVTLITDAITALKDGVKDPEKVSGIIEKLGKFSNDSKLFSKESTSIAFQEFQKSFDDLMKKAGISKLVVLIDDLDRCLPEVAIETLEAVRLFMFSKSTAFVIAADEAMIEYAVKKHFPDLPENEISKEFSRRYLEKLVQVPFKIPALGEVEAKTYITLLMISSSLDAADSESITRLIGHALEKIKRPWIGEGITVSEIQSILGDDKYQSVAEQIRISNQISSILSKRSSGNPRQIKRFINTLLLRYDIAHARGYGEDIKLSCLAKLMLLERFIPNIYESIASNLSPDGTSPFIAYLESKKESGQEIPEDKKTEGLDAKAPNISAIESQLKEWENNEELLEWLKIEPLIGEEDLRPYYFASKERKDFFLTQVQSEQIRELVQKLMGSRMLIASLTKEISALSQSNAEMIFDLICSKVQENTDYSNIPQGIDGIRALVELHPKLQQKLIEFIKTFPVATVGAWICSGWEKSITDDNYKRQLSEYIQEIAKNGNTTVKMIAQAVQKKYK</sequence>
<dbReference type="EMBL" id="CP000930">
    <property type="protein sequence ID" value="ABZ82747.1"/>
    <property type="molecule type" value="Genomic_DNA"/>
</dbReference>
<dbReference type="PANTHER" id="PTHR22674">
    <property type="entry name" value="NTPASE, KAP FAMILY P-LOOP DOMAIN-CONTAINING 1"/>
    <property type="match status" value="1"/>
</dbReference>
<dbReference type="HOGENOM" id="CLU_028167_1_0_9"/>
<dbReference type="eggNOG" id="COG4928">
    <property type="taxonomic scope" value="Bacteria"/>
</dbReference>
<dbReference type="Gene3D" id="3.40.50.300">
    <property type="entry name" value="P-loop containing nucleotide triphosphate hydrolases"/>
    <property type="match status" value="1"/>
</dbReference>
<dbReference type="NCBIfam" id="NF041923">
    <property type="entry name" value="QatA"/>
    <property type="match status" value="1"/>
</dbReference>
<gene>
    <name evidence="2" type="ORF">HM1_0128</name>
</gene>
<dbReference type="InterPro" id="IPR052754">
    <property type="entry name" value="NTPase_KAP_P-loop"/>
</dbReference>
<name>B0TD49_HELMI</name>
<dbReference type="SUPFAM" id="SSF52540">
    <property type="entry name" value="P-loop containing nucleoside triphosphate hydrolases"/>
    <property type="match status" value="1"/>
</dbReference>
<dbReference type="KEGG" id="hmo:HM1_0128"/>
<dbReference type="eggNOG" id="COG0246">
    <property type="taxonomic scope" value="Bacteria"/>
</dbReference>
<organism evidence="2 3">
    <name type="scientific">Heliobacterium modesticaldum (strain ATCC 51547 / Ice1)</name>
    <dbReference type="NCBI Taxonomy" id="498761"/>
    <lineage>
        <taxon>Bacteria</taxon>
        <taxon>Bacillati</taxon>
        <taxon>Bacillota</taxon>
        <taxon>Clostridia</taxon>
        <taxon>Eubacteriales</taxon>
        <taxon>Heliobacteriaceae</taxon>
        <taxon>Heliomicrobium</taxon>
    </lineage>
</organism>